<evidence type="ECO:0000313" key="2">
    <source>
        <dbReference type="EMBL" id="KPM11856.1"/>
    </source>
</evidence>
<dbReference type="PANTHER" id="PTHR14776:SF1">
    <property type="entry name" value="CADHERIN-LIKE AND PC-ESTERASE DOMAIN-CONTAINING PROTEIN 1"/>
    <property type="match status" value="1"/>
</dbReference>
<dbReference type="PANTHER" id="PTHR14776">
    <property type="entry name" value="CADHERIN-LIKE AND PC-ESTERASE DOMAIN-CONTAINING PROTEIN 1"/>
    <property type="match status" value="1"/>
</dbReference>
<dbReference type="Pfam" id="PF24536">
    <property type="entry name" value="NXPE4_C"/>
    <property type="match status" value="1"/>
</dbReference>
<reference evidence="2 3" key="1">
    <citation type="journal article" date="2015" name="Parasit. Vectors">
        <title>Draft genome of the scabies mite.</title>
        <authorList>
            <person name="Rider S.D.Jr."/>
            <person name="Morgan M.S."/>
            <person name="Arlian L.G."/>
        </authorList>
    </citation>
    <scope>NUCLEOTIDE SEQUENCE [LARGE SCALE GENOMIC DNA]</scope>
    <source>
        <strain evidence="2">Arlian Lab</strain>
    </source>
</reference>
<evidence type="ECO:0000313" key="3">
    <source>
        <dbReference type="Proteomes" id="UP000616769"/>
    </source>
</evidence>
<evidence type="ECO:0000259" key="1">
    <source>
        <dbReference type="Pfam" id="PF24536"/>
    </source>
</evidence>
<name>A0A132ALL2_SARSC</name>
<accession>A0A132ALL2</accession>
<sequence length="302" mass="35398">MIKVEVAHCDTWIKLDNHLYNIQTGLLNFSLGLGDNYIRLVLVDKRTASHLDLKILAIYTIVIHRRTRLEQYPQTWTDLVAKSSNQSDSFELCSLLQDCDFRIYSDVDCGWRSIGQPLSNEKIEQNLWIDDLIQSRPSCESGAEEGRWLVPCRRCGSYQSCVWSQLNWLPNRCHYSIPIARDRLGKCLTNKNIVLIGDSTNRGMMHYILERLNQTLTEADKTHDQKIYELERTSTRISFSYYPKFWLPPDQRPSFGDVMKQTIRSFKSQRNKHRKQKNFIIVGGVQWISQQHLNLIKKILFK</sequence>
<dbReference type="AlphaFoldDB" id="A0A132ALL2"/>
<dbReference type="OrthoDB" id="2016263at2759"/>
<dbReference type="EMBL" id="JXLN01018112">
    <property type="protein sequence ID" value="KPM11856.1"/>
    <property type="molecule type" value="Genomic_DNA"/>
</dbReference>
<feature type="domain" description="NXPE C-terminal" evidence="1">
    <location>
        <begin position="168"/>
        <end position="282"/>
    </location>
</feature>
<dbReference type="VEuPathDB" id="VectorBase:SSCA000346"/>
<proteinExistence type="predicted"/>
<protein>
    <submittedName>
        <fullName evidence="2">PC-esterase domain-containing protein</fullName>
    </submittedName>
</protein>
<gene>
    <name evidence="2" type="ORF">QR98_0104320</name>
</gene>
<organism evidence="2 3">
    <name type="scientific">Sarcoptes scabiei</name>
    <name type="common">Itch mite</name>
    <name type="synonym">Acarus scabiei</name>
    <dbReference type="NCBI Taxonomy" id="52283"/>
    <lineage>
        <taxon>Eukaryota</taxon>
        <taxon>Metazoa</taxon>
        <taxon>Ecdysozoa</taxon>
        <taxon>Arthropoda</taxon>
        <taxon>Chelicerata</taxon>
        <taxon>Arachnida</taxon>
        <taxon>Acari</taxon>
        <taxon>Acariformes</taxon>
        <taxon>Sarcoptiformes</taxon>
        <taxon>Astigmata</taxon>
        <taxon>Psoroptidia</taxon>
        <taxon>Sarcoptoidea</taxon>
        <taxon>Sarcoptidae</taxon>
        <taxon>Sarcoptinae</taxon>
        <taxon>Sarcoptes</taxon>
    </lineage>
</organism>
<dbReference type="Proteomes" id="UP000616769">
    <property type="component" value="Unassembled WGS sequence"/>
</dbReference>
<comment type="caution">
    <text evidence="2">The sequence shown here is derived from an EMBL/GenBank/DDBJ whole genome shotgun (WGS) entry which is preliminary data.</text>
</comment>
<dbReference type="InterPro" id="IPR057106">
    <property type="entry name" value="NXPE4_C"/>
</dbReference>